<sequence>MNALEKAIQKAGSIRKLGAMIGVSGMAVSNWKTHCKGIVPANRVLAIHQVTGILPHDLRPDIYPNPTDALPAHREHAA</sequence>
<organism evidence="1 2">
    <name type="scientific">Symbiopectobacterium purcellii</name>
    <dbReference type="NCBI Taxonomy" id="2871826"/>
    <lineage>
        <taxon>Bacteria</taxon>
        <taxon>Pseudomonadati</taxon>
        <taxon>Pseudomonadota</taxon>
        <taxon>Gammaproteobacteria</taxon>
        <taxon>Enterobacterales</taxon>
        <taxon>Enterobacteriaceae</taxon>
    </lineage>
</organism>
<evidence type="ECO:0000313" key="1">
    <source>
        <dbReference type="EMBL" id="QZN97327.1"/>
    </source>
</evidence>
<proteinExistence type="predicted"/>
<dbReference type="RefSeq" id="WP_222160369.1">
    <property type="nucleotide sequence ID" value="NZ_CP081864.1"/>
</dbReference>
<dbReference type="Gene3D" id="1.10.260.40">
    <property type="entry name" value="lambda repressor-like DNA-binding domains"/>
    <property type="match status" value="1"/>
</dbReference>
<dbReference type="EMBL" id="CP081864">
    <property type="protein sequence ID" value="QZN97327.1"/>
    <property type="molecule type" value="Genomic_DNA"/>
</dbReference>
<gene>
    <name evidence="1" type="ORF">K6K13_08285</name>
</gene>
<evidence type="ECO:0000313" key="2">
    <source>
        <dbReference type="Proteomes" id="UP000825886"/>
    </source>
</evidence>
<dbReference type="SUPFAM" id="SSF47413">
    <property type="entry name" value="lambda repressor-like DNA-binding domains"/>
    <property type="match status" value="1"/>
</dbReference>
<accession>A0ABX9AQ72</accession>
<protein>
    <submittedName>
        <fullName evidence="1">Helix-turn-helix domain-containing protein</fullName>
    </submittedName>
</protein>
<dbReference type="Proteomes" id="UP000825886">
    <property type="component" value="Chromosome"/>
</dbReference>
<dbReference type="InterPro" id="IPR010982">
    <property type="entry name" value="Lambda_DNA-bd_dom_sf"/>
</dbReference>
<name>A0ABX9AQ72_9ENTR</name>
<keyword evidence="2" id="KW-1185">Reference proteome</keyword>
<reference evidence="1 2" key="1">
    <citation type="submission" date="2021-08" db="EMBL/GenBank/DDBJ databases">
        <title>Culture and genomic analysis of Symbiopectobacterium purcellii sp. nov. gen. nov., isolated from the leafhopper Empoasca decipiens.</title>
        <authorList>
            <person name="Nadal-Jimenez P."/>
            <person name="Siozios S."/>
            <person name="Halliday N."/>
            <person name="Camara M."/>
            <person name="Hurst G.D.D."/>
        </authorList>
    </citation>
    <scope>NUCLEOTIDE SEQUENCE [LARGE SCALE GENOMIC DNA]</scope>
    <source>
        <strain evidence="1 2">SyEd1</strain>
    </source>
</reference>
<dbReference type="InterPro" id="IPR031856">
    <property type="entry name" value="YdaS_toxin-like"/>
</dbReference>
<dbReference type="Pfam" id="PF15943">
    <property type="entry name" value="YdaS_toxin"/>
    <property type="match status" value="1"/>
</dbReference>